<organism evidence="5 6">
    <name type="scientific">Pararobbsia alpina</name>
    <dbReference type="NCBI Taxonomy" id="621374"/>
    <lineage>
        <taxon>Bacteria</taxon>
        <taxon>Pseudomonadati</taxon>
        <taxon>Pseudomonadota</taxon>
        <taxon>Betaproteobacteria</taxon>
        <taxon>Burkholderiales</taxon>
        <taxon>Burkholderiaceae</taxon>
        <taxon>Pararobbsia</taxon>
    </lineage>
</organism>
<dbReference type="SUPFAM" id="SSF46785">
    <property type="entry name" value="Winged helix' DNA-binding domain"/>
    <property type="match status" value="1"/>
</dbReference>
<dbReference type="SMART" id="SM00895">
    <property type="entry name" value="FCD"/>
    <property type="match status" value="1"/>
</dbReference>
<evidence type="ECO:0000256" key="2">
    <source>
        <dbReference type="ARBA" id="ARBA00023125"/>
    </source>
</evidence>
<accession>A0A6S7B8G8</accession>
<dbReference type="GO" id="GO:0003700">
    <property type="term" value="F:DNA-binding transcription factor activity"/>
    <property type="evidence" value="ECO:0007669"/>
    <property type="project" value="InterPro"/>
</dbReference>
<dbReference type="Gene3D" id="1.10.10.10">
    <property type="entry name" value="Winged helix-like DNA-binding domain superfamily/Winged helix DNA-binding domain"/>
    <property type="match status" value="1"/>
</dbReference>
<keyword evidence="1" id="KW-0805">Transcription regulation</keyword>
<sequence length="233" mass="25566">MTSTQLKQVETKRLYQHIADQIRSLIQSGGFPAGGRLPPERDLAQQLGVSRPSLREALIALEIAGAVEIRKGSGVYVCRMPERPTAHAFAAMGESPSELMQAREALEGSVIVLACARVTPVSLAQLRATIDAMRAQVKAGRSPLEYDRAFHLCVAEMSGNSVLVRMVTELFDERHSPISSRLSGHSETIQTWGVALGEHETIYRALEERDPLAAQAAIRMHLKASEERWIEGS</sequence>
<dbReference type="Pfam" id="PF00392">
    <property type="entry name" value="GntR"/>
    <property type="match status" value="1"/>
</dbReference>
<evidence type="ECO:0000259" key="4">
    <source>
        <dbReference type="PROSITE" id="PS50949"/>
    </source>
</evidence>
<dbReference type="InterPro" id="IPR008920">
    <property type="entry name" value="TF_FadR/GntR_C"/>
</dbReference>
<evidence type="ECO:0000313" key="6">
    <source>
        <dbReference type="Proteomes" id="UP000494115"/>
    </source>
</evidence>
<feature type="domain" description="HTH gntR-type" evidence="4">
    <location>
        <begin position="12"/>
        <end position="80"/>
    </location>
</feature>
<dbReference type="InterPro" id="IPR011711">
    <property type="entry name" value="GntR_C"/>
</dbReference>
<keyword evidence="6" id="KW-1185">Reference proteome</keyword>
<dbReference type="GO" id="GO:0003677">
    <property type="term" value="F:DNA binding"/>
    <property type="evidence" value="ECO:0007669"/>
    <property type="project" value="UniProtKB-KW"/>
</dbReference>
<keyword evidence="2" id="KW-0238">DNA-binding</keyword>
<evidence type="ECO:0000256" key="3">
    <source>
        <dbReference type="ARBA" id="ARBA00023163"/>
    </source>
</evidence>
<proteinExistence type="predicted"/>
<dbReference type="PROSITE" id="PS50949">
    <property type="entry name" value="HTH_GNTR"/>
    <property type="match status" value="1"/>
</dbReference>
<dbReference type="PRINTS" id="PR00035">
    <property type="entry name" value="HTHGNTR"/>
</dbReference>
<dbReference type="InterPro" id="IPR036390">
    <property type="entry name" value="WH_DNA-bd_sf"/>
</dbReference>
<dbReference type="Pfam" id="PF07729">
    <property type="entry name" value="FCD"/>
    <property type="match status" value="1"/>
</dbReference>
<dbReference type="SMART" id="SM00345">
    <property type="entry name" value="HTH_GNTR"/>
    <property type="match status" value="1"/>
</dbReference>
<reference evidence="5 6" key="1">
    <citation type="submission" date="2020-04" db="EMBL/GenBank/DDBJ databases">
        <authorList>
            <person name="De Canck E."/>
        </authorList>
    </citation>
    <scope>NUCLEOTIDE SEQUENCE [LARGE SCALE GENOMIC DNA]</scope>
    <source>
        <strain evidence="5 6">LMG 28138</strain>
    </source>
</reference>
<dbReference type="Gene3D" id="1.20.120.530">
    <property type="entry name" value="GntR ligand-binding domain-like"/>
    <property type="match status" value="1"/>
</dbReference>
<dbReference type="PANTHER" id="PTHR43537">
    <property type="entry name" value="TRANSCRIPTIONAL REGULATOR, GNTR FAMILY"/>
    <property type="match status" value="1"/>
</dbReference>
<name>A0A6S7B8G8_9BURK</name>
<dbReference type="AlphaFoldDB" id="A0A6S7B8G8"/>
<keyword evidence="3" id="KW-0804">Transcription</keyword>
<dbReference type="CDD" id="cd07377">
    <property type="entry name" value="WHTH_GntR"/>
    <property type="match status" value="1"/>
</dbReference>
<dbReference type="RefSeq" id="WP_175105732.1">
    <property type="nucleotide sequence ID" value="NZ_CADIKM010000014.1"/>
</dbReference>
<protein>
    <submittedName>
        <fullName evidence="5">HTH-type transcriptional repressor NanR</fullName>
    </submittedName>
</protein>
<dbReference type="SUPFAM" id="SSF48008">
    <property type="entry name" value="GntR ligand-binding domain-like"/>
    <property type="match status" value="1"/>
</dbReference>
<dbReference type="Proteomes" id="UP000494115">
    <property type="component" value="Unassembled WGS sequence"/>
</dbReference>
<dbReference type="InterPro" id="IPR000524">
    <property type="entry name" value="Tscrpt_reg_HTH_GntR"/>
</dbReference>
<dbReference type="PANTHER" id="PTHR43537:SF5">
    <property type="entry name" value="UXU OPERON TRANSCRIPTIONAL REGULATOR"/>
    <property type="match status" value="1"/>
</dbReference>
<dbReference type="EMBL" id="CADIKM010000014">
    <property type="protein sequence ID" value="CAB3791641.1"/>
    <property type="molecule type" value="Genomic_DNA"/>
</dbReference>
<evidence type="ECO:0000313" key="5">
    <source>
        <dbReference type="EMBL" id="CAB3791641.1"/>
    </source>
</evidence>
<dbReference type="InterPro" id="IPR036388">
    <property type="entry name" value="WH-like_DNA-bd_sf"/>
</dbReference>
<gene>
    <name evidence="5" type="primary">nanR_2</name>
    <name evidence="5" type="ORF">LMG28138_03202</name>
</gene>
<evidence type="ECO:0000256" key="1">
    <source>
        <dbReference type="ARBA" id="ARBA00023015"/>
    </source>
</evidence>